<keyword evidence="2" id="KW-1185">Reference proteome</keyword>
<dbReference type="Gene3D" id="3.50.4.10">
    <property type="entry name" value="Hepatocyte Growth Factor"/>
    <property type="match status" value="1"/>
</dbReference>
<reference evidence="3" key="2">
    <citation type="submission" date="2020-04" db="EMBL/GenBank/DDBJ databases">
        <authorList>
            <consortium name="NCBI Genome Project"/>
        </authorList>
    </citation>
    <scope>NUCLEOTIDE SEQUENCE</scope>
    <source>
        <strain evidence="3">CBS 304.34</strain>
    </source>
</reference>
<evidence type="ECO:0000313" key="2">
    <source>
        <dbReference type="Proteomes" id="UP000504636"/>
    </source>
</evidence>
<organism evidence="1">
    <name type="scientific">Mytilinidion resinicola</name>
    <dbReference type="NCBI Taxonomy" id="574789"/>
    <lineage>
        <taxon>Eukaryota</taxon>
        <taxon>Fungi</taxon>
        <taxon>Dikarya</taxon>
        <taxon>Ascomycota</taxon>
        <taxon>Pezizomycotina</taxon>
        <taxon>Dothideomycetes</taxon>
        <taxon>Pleosporomycetidae</taxon>
        <taxon>Mytilinidiales</taxon>
        <taxon>Mytilinidiaceae</taxon>
        <taxon>Mytilinidion</taxon>
    </lineage>
</organism>
<evidence type="ECO:0008006" key="4">
    <source>
        <dbReference type="Google" id="ProtNLM"/>
    </source>
</evidence>
<proteinExistence type="predicted"/>
<reference evidence="3" key="3">
    <citation type="submission" date="2025-04" db="UniProtKB">
        <authorList>
            <consortium name="RefSeq"/>
        </authorList>
    </citation>
    <scope>IDENTIFICATION</scope>
    <source>
        <strain evidence="3">CBS 304.34</strain>
    </source>
</reference>
<dbReference type="Proteomes" id="UP000504636">
    <property type="component" value="Unplaced"/>
</dbReference>
<dbReference type="AlphaFoldDB" id="A0A6A6Z1J7"/>
<reference evidence="1 3" key="1">
    <citation type="journal article" date="2020" name="Stud. Mycol.">
        <title>101 Dothideomycetes genomes: a test case for predicting lifestyles and emergence of pathogens.</title>
        <authorList>
            <person name="Haridas S."/>
            <person name="Albert R."/>
            <person name="Binder M."/>
            <person name="Bloem J."/>
            <person name="Labutti K."/>
            <person name="Salamov A."/>
            <person name="Andreopoulos B."/>
            <person name="Baker S."/>
            <person name="Barry K."/>
            <person name="Bills G."/>
            <person name="Bluhm B."/>
            <person name="Cannon C."/>
            <person name="Castanera R."/>
            <person name="Culley D."/>
            <person name="Daum C."/>
            <person name="Ezra D."/>
            <person name="Gonzalez J."/>
            <person name="Henrissat B."/>
            <person name="Kuo A."/>
            <person name="Liang C."/>
            <person name="Lipzen A."/>
            <person name="Lutzoni F."/>
            <person name="Magnuson J."/>
            <person name="Mondo S."/>
            <person name="Nolan M."/>
            <person name="Ohm R."/>
            <person name="Pangilinan J."/>
            <person name="Park H.-J."/>
            <person name="Ramirez L."/>
            <person name="Alfaro M."/>
            <person name="Sun H."/>
            <person name="Tritt A."/>
            <person name="Yoshinaga Y."/>
            <person name="Zwiers L.-H."/>
            <person name="Turgeon B."/>
            <person name="Goodwin S."/>
            <person name="Spatafora J."/>
            <person name="Crous P."/>
            <person name="Grigoriev I."/>
        </authorList>
    </citation>
    <scope>NUCLEOTIDE SEQUENCE</scope>
    <source>
        <strain evidence="1 3">CBS 304.34</strain>
    </source>
</reference>
<name>A0A6A6Z1J7_9PEZI</name>
<gene>
    <name evidence="1 3" type="ORF">BDZ99DRAFT_180651</name>
</gene>
<accession>A0A6A6Z1J7</accession>
<dbReference type="GeneID" id="54453943"/>
<evidence type="ECO:0000313" key="3">
    <source>
        <dbReference type="RefSeq" id="XP_033581563.1"/>
    </source>
</evidence>
<evidence type="ECO:0000313" key="1">
    <source>
        <dbReference type="EMBL" id="KAF2814599.1"/>
    </source>
</evidence>
<dbReference type="RefSeq" id="XP_033581563.1">
    <property type="nucleotide sequence ID" value="XM_033713050.1"/>
</dbReference>
<sequence length="172" mass="17681">MDTRTLQQPQDPLFNLNFTQCITACASNSTCTDLSYTSGGTCYLKQGVAGTNPAYEAGICDALVSVRPVITSTTISSSPTPGSSTLASPSPSASAGCYGYANGTTATINGVTFLVQTYTVNSNNMLAGPLYNLNFTQCMTTCATTQGCTDTAYTSGGTCFLNQGVAGTNPAY</sequence>
<dbReference type="EMBL" id="MU003694">
    <property type="protein sequence ID" value="KAF2814599.1"/>
    <property type="molecule type" value="Genomic_DNA"/>
</dbReference>
<protein>
    <recommendedName>
        <fullName evidence="4">Apple domain-containing protein</fullName>
    </recommendedName>
</protein>